<evidence type="ECO:0000313" key="3">
    <source>
        <dbReference type="EMBL" id="URF05492.1"/>
    </source>
</evidence>
<feature type="region of interest" description="Disordered" evidence="1">
    <location>
        <begin position="112"/>
        <end position="135"/>
    </location>
</feature>
<proteinExistence type="predicted"/>
<gene>
    <name evidence="3" type="ORF">M5D45_06715</name>
</gene>
<dbReference type="SUPFAM" id="SSF54060">
    <property type="entry name" value="His-Me finger endonucleases"/>
    <property type="match status" value="1"/>
</dbReference>
<dbReference type="GO" id="GO:0004519">
    <property type="term" value="F:endonuclease activity"/>
    <property type="evidence" value="ECO:0007669"/>
    <property type="project" value="UniProtKB-KW"/>
</dbReference>
<feature type="domain" description="HNH nuclease" evidence="2">
    <location>
        <begin position="47"/>
        <end position="90"/>
    </location>
</feature>
<sequence length="190" mass="21901">MMKFTQSDIDRFNTKVDKSGECWLWTGGVKSKKHPYGKFTMGKRGIKAHRVSWVIANGPIPDGLHVLHRCDNPRCVRPWHLFLGTHQQNMADMSAKGRRTCLKGEDWYASHPPESFPSGDDNWTRRHPDRVKRGEQTPWAKLSDKAVAEIRAAWSSADKKYGLRKRLAEAHGVSKYTIWHVVTNRTWTHV</sequence>
<name>A0AAE9I0X3_9BURK</name>
<keyword evidence="3" id="KW-0378">Hydrolase</keyword>
<dbReference type="Proteomes" id="UP001056132">
    <property type="component" value="Chromosome 1"/>
</dbReference>
<keyword evidence="3" id="KW-0540">Nuclease</keyword>
<dbReference type="InterPro" id="IPR003615">
    <property type="entry name" value="HNH_nuc"/>
</dbReference>
<dbReference type="RefSeq" id="WP_250025231.1">
    <property type="nucleotide sequence ID" value="NZ_CP097330.1"/>
</dbReference>
<reference evidence="3" key="1">
    <citation type="journal article" date="2022" name="Microbiol. Resour. Announc.">
        <title>Genome Sequence of Cupriavidus campinensis Strain G5, a Member of a Bacterial Consortium Capable of Polyethylene Degradation.</title>
        <authorList>
            <person name="Schneider B."/>
            <person name="Pfeiffer F."/>
            <person name="Dyall-Smith M."/>
            <person name="Kunte H.J."/>
        </authorList>
    </citation>
    <scope>NUCLEOTIDE SEQUENCE</scope>
    <source>
        <strain evidence="3">G5</strain>
    </source>
</reference>
<dbReference type="InterPro" id="IPR044930">
    <property type="entry name" value="Homing_endonuclease_His-Me"/>
</dbReference>
<accession>A0AAE9I0X3</accession>
<dbReference type="KEGG" id="ccam:M5D45_06715"/>
<protein>
    <submittedName>
        <fullName evidence="3">HNH endonuclease</fullName>
    </submittedName>
</protein>
<feature type="compositionally biased region" description="Basic and acidic residues" evidence="1">
    <location>
        <begin position="122"/>
        <end position="135"/>
    </location>
</feature>
<dbReference type="AlphaFoldDB" id="A0AAE9I0X3"/>
<dbReference type="EMBL" id="CP097330">
    <property type="protein sequence ID" value="URF05492.1"/>
    <property type="molecule type" value="Genomic_DNA"/>
</dbReference>
<evidence type="ECO:0000256" key="1">
    <source>
        <dbReference type="SAM" id="MobiDB-lite"/>
    </source>
</evidence>
<dbReference type="Pfam" id="PF13392">
    <property type="entry name" value="HNH_3"/>
    <property type="match status" value="1"/>
</dbReference>
<dbReference type="InterPro" id="IPR044925">
    <property type="entry name" value="His-Me_finger_sf"/>
</dbReference>
<dbReference type="Gene3D" id="3.90.75.10">
    <property type="entry name" value="Homing Intron 3 (I-ppo) Encoded Endonuclease, Chain A"/>
    <property type="match status" value="1"/>
</dbReference>
<evidence type="ECO:0000259" key="2">
    <source>
        <dbReference type="Pfam" id="PF13392"/>
    </source>
</evidence>
<evidence type="ECO:0000313" key="4">
    <source>
        <dbReference type="Proteomes" id="UP001056132"/>
    </source>
</evidence>
<keyword evidence="3" id="KW-0255">Endonuclease</keyword>
<reference evidence="3" key="2">
    <citation type="submission" date="2022-05" db="EMBL/GenBank/DDBJ databases">
        <authorList>
            <person name="Kunte H.-J."/>
        </authorList>
    </citation>
    <scope>NUCLEOTIDE SEQUENCE</scope>
    <source>
        <strain evidence="3">G5</strain>
    </source>
</reference>
<organism evidence="3 4">
    <name type="scientific">Cupriavidus campinensis</name>
    <dbReference type="NCBI Taxonomy" id="151783"/>
    <lineage>
        <taxon>Bacteria</taxon>
        <taxon>Pseudomonadati</taxon>
        <taxon>Pseudomonadota</taxon>
        <taxon>Betaproteobacteria</taxon>
        <taxon>Burkholderiales</taxon>
        <taxon>Burkholderiaceae</taxon>
        <taxon>Cupriavidus</taxon>
    </lineage>
</organism>